<keyword evidence="2" id="KW-0012">Acyltransferase</keyword>
<keyword evidence="3" id="KW-1185">Reference proteome</keyword>
<gene>
    <name evidence="2" type="ORF">ACFO4N_15525</name>
</gene>
<sequence length="195" mass="23196">MNWYEKLSRYFPIEEMKSKEHIERLLKEKPDLYHKDEGKYHVLMYAETKDFVFIDYLWVSPESRGQGIGHQLIEKLKEHGKPIILEVEPIDYDDSDTKKRLHFYNREGFQHAVTIGYKRRSLATGEVSQLEILYWSPTNESEESILDKMIETYEEIHTYKDKEIYGKSYEPVEEVLTIGDQKDENILKGLQSNPD</sequence>
<dbReference type="Proteomes" id="UP001596022">
    <property type="component" value="Unassembled WGS sequence"/>
</dbReference>
<dbReference type="SUPFAM" id="SSF55729">
    <property type="entry name" value="Acyl-CoA N-acyltransferases (Nat)"/>
    <property type="match status" value="1"/>
</dbReference>
<protein>
    <submittedName>
        <fullName evidence="2">GNAT family N-acetyltransferase</fullName>
        <ecNumber evidence="2">2.3.1.-</ecNumber>
    </submittedName>
</protein>
<dbReference type="InterPro" id="IPR000182">
    <property type="entry name" value="GNAT_dom"/>
</dbReference>
<name>A0ABV9GPF4_9BACL</name>
<evidence type="ECO:0000259" key="1">
    <source>
        <dbReference type="PROSITE" id="PS51186"/>
    </source>
</evidence>
<dbReference type="EC" id="2.3.1.-" evidence="2"/>
<accession>A0ABV9GPF4</accession>
<dbReference type="Gene3D" id="3.40.630.30">
    <property type="match status" value="1"/>
</dbReference>
<comment type="caution">
    <text evidence="2">The sequence shown here is derived from an EMBL/GenBank/DDBJ whole genome shotgun (WGS) entry which is preliminary data.</text>
</comment>
<evidence type="ECO:0000313" key="2">
    <source>
        <dbReference type="EMBL" id="MFC4620123.1"/>
    </source>
</evidence>
<dbReference type="InterPro" id="IPR016181">
    <property type="entry name" value="Acyl_CoA_acyltransferase"/>
</dbReference>
<organism evidence="2 3">
    <name type="scientific">Camelliibacillus cellulosilyticus</name>
    <dbReference type="NCBI Taxonomy" id="2174486"/>
    <lineage>
        <taxon>Bacteria</taxon>
        <taxon>Bacillati</taxon>
        <taxon>Bacillota</taxon>
        <taxon>Bacilli</taxon>
        <taxon>Bacillales</taxon>
        <taxon>Sporolactobacillaceae</taxon>
        <taxon>Camelliibacillus</taxon>
    </lineage>
</organism>
<reference evidence="3" key="1">
    <citation type="journal article" date="2019" name="Int. J. Syst. Evol. Microbiol.">
        <title>The Global Catalogue of Microorganisms (GCM) 10K type strain sequencing project: providing services to taxonomists for standard genome sequencing and annotation.</title>
        <authorList>
            <consortium name="The Broad Institute Genomics Platform"/>
            <consortium name="The Broad Institute Genome Sequencing Center for Infectious Disease"/>
            <person name="Wu L."/>
            <person name="Ma J."/>
        </authorList>
    </citation>
    <scope>NUCLEOTIDE SEQUENCE [LARGE SCALE GENOMIC DNA]</scope>
    <source>
        <strain evidence="3">CGMCC 1.16306</strain>
    </source>
</reference>
<keyword evidence="2" id="KW-0808">Transferase</keyword>
<dbReference type="CDD" id="cd04301">
    <property type="entry name" value="NAT_SF"/>
    <property type="match status" value="1"/>
</dbReference>
<evidence type="ECO:0000313" key="3">
    <source>
        <dbReference type="Proteomes" id="UP001596022"/>
    </source>
</evidence>
<dbReference type="GO" id="GO:0016746">
    <property type="term" value="F:acyltransferase activity"/>
    <property type="evidence" value="ECO:0007669"/>
    <property type="project" value="UniProtKB-KW"/>
</dbReference>
<dbReference type="RefSeq" id="WP_376847223.1">
    <property type="nucleotide sequence ID" value="NZ_JBHSFW010000016.1"/>
</dbReference>
<feature type="domain" description="N-acetyltransferase" evidence="1">
    <location>
        <begin position="1"/>
        <end position="131"/>
    </location>
</feature>
<dbReference type="EMBL" id="JBHSFW010000016">
    <property type="protein sequence ID" value="MFC4620123.1"/>
    <property type="molecule type" value="Genomic_DNA"/>
</dbReference>
<dbReference type="PROSITE" id="PS51186">
    <property type="entry name" value="GNAT"/>
    <property type="match status" value="1"/>
</dbReference>
<proteinExistence type="predicted"/>
<dbReference type="Pfam" id="PF13508">
    <property type="entry name" value="Acetyltransf_7"/>
    <property type="match status" value="1"/>
</dbReference>